<keyword evidence="4" id="KW-0949">S-adenosyl-L-methionine</keyword>
<evidence type="ECO:0000313" key="11">
    <source>
        <dbReference type="Proteomes" id="UP000594263"/>
    </source>
</evidence>
<feature type="domain" description="SAM-dependent methyltransferase TRM5/TYW2-type" evidence="9">
    <location>
        <begin position="318"/>
        <end position="562"/>
    </location>
</feature>
<evidence type="ECO:0000256" key="4">
    <source>
        <dbReference type="ARBA" id="ARBA00022691"/>
    </source>
</evidence>
<sequence>MEFEKRKAATLSSLGAAETDKSPKGSLDTPIILLLNVINRHPSYYTTSSCSGRISILSTPTSSTAHKKARGGSWLFITTTSPIKMRSWTLCLEFEPLIIAVECRDVASAQTIVSLAIAAGFRESGITSVGKRVIVGIRCSIRMEVPLGDTGRVLVSREYVEFLVGVANQKMEANRKRTDGFFQGLLGNGFGGLGVAEMKDCAEINEVADSINGGMEQTQLEKTAIDGGLGASDCLPIAPITIDGEPVERLFLWGHTACTMDDQKKVLVYGGFGGMGRHARRNDCLLLDPLGGALDVFTLKNNYCDFYIEEIPHYSDTFSMLGDIVVLPESSFKNKMWDSLGNELWSTVAKSLGARRLAQQGRVASTGTRDSTLEILVGENGWCMFSWGNLSEKLRMAGMNCRDEVVVDLFAGIGYFVLPFLVRANAKLVYACEWNPNAIEALWRNLEANSVADRCIVLEGDNRLTAPKGVANRVNLGLLPTSELSWETAVRALSICSISWEHRKFNRHDSEENDWVMYLKERIGDLAKSEGHGWDISVDHVERVKWYAPHIRHLVADVRCTKKHG</sequence>
<dbReference type="OMA" id="XVAVECR"/>
<dbReference type="InterPro" id="IPR029063">
    <property type="entry name" value="SAM-dependent_MTases_sf"/>
</dbReference>
<dbReference type="Gene3D" id="3.40.50.150">
    <property type="entry name" value="Vaccinia Virus protein VP39"/>
    <property type="match status" value="1"/>
</dbReference>
<dbReference type="AlphaFoldDB" id="A0A7N0TQU4"/>
<dbReference type="InterPro" id="IPR056744">
    <property type="entry name" value="TRM5/TYW2-like_N"/>
</dbReference>
<accession>A0A7N0TQU4</accession>
<dbReference type="Gramene" id="Kaladp0042s0332.1.v1.1">
    <property type="protein sequence ID" value="Kaladp0042s0332.1.v1.1"/>
    <property type="gene ID" value="Kaladp0042s0332.v1.1"/>
</dbReference>
<dbReference type="Gene3D" id="3.30.300.110">
    <property type="entry name" value="Met-10+ protein-like domains"/>
    <property type="match status" value="1"/>
</dbReference>
<organism evidence="10 11">
    <name type="scientific">Kalanchoe fedtschenkoi</name>
    <name type="common">Lavender scallops</name>
    <name type="synonym">South American air plant</name>
    <dbReference type="NCBI Taxonomy" id="63787"/>
    <lineage>
        <taxon>Eukaryota</taxon>
        <taxon>Viridiplantae</taxon>
        <taxon>Streptophyta</taxon>
        <taxon>Embryophyta</taxon>
        <taxon>Tracheophyta</taxon>
        <taxon>Spermatophyta</taxon>
        <taxon>Magnoliopsida</taxon>
        <taxon>eudicotyledons</taxon>
        <taxon>Gunneridae</taxon>
        <taxon>Pentapetalae</taxon>
        <taxon>Saxifragales</taxon>
        <taxon>Crassulaceae</taxon>
        <taxon>Kalanchoe</taxon>
    </lineage>
</organism>
<dbReference type="SUPFAM" id="SSF53335">
    <property type="entry name" value="S-adenosyl-L-methionine-dependent methyltransferases"/>
    <property type="match status" value="1"/>
</dbReference>
<dbReference type="PROSITE" id="PS51684">
    <property type="entry name" value="SAM_MT_TRM5_TYW2"/>
    <property type="match status" value="1"/>
</dbReference>
<dbReference type="Proteomes" id="UP000594263">
    <property type="component" value="Unplaced"/>
</dbReference>
<dbReference type="GO" id="GO:0102522">
    <property type="term" value="F:tRNA 4-demethylwyosine alpha-amino-alpha-carboxypropyltransferase activity"/>
    <property type="evidence" value="ECO:0007669"/>
    <property type="project" value="UniProtKB-EC"/>
</dbReference>
<keyword evidence="2" id="KW-0489">Methyltransferase</keyword>
<dbReference type="Pfam" id="PF02475">
    <property type="entry name" value="TRM5-TYW2_MTfase"/>
    <property type="match status" value="1"/>
</dbReference>
<dbReference type="Pfam" id="PF25133">
    <property type="entry name" value="TYW2_N_2"/>
    <property type="match status" value="1"/>
</dbReference>
<dbReference type="CDD" id="cd02440">
    <property type="entry name" value="AdoMet_MTases"/>
    <property type="match status" value="1"/>
</dbReference>
<comment type="catalytic activity">
    <reaction evidence="6">
        <text>4-demethyl-7-[(3S)-3-amino-3-carboxypropyl]wyosine(37) in tRNA(Phe) + S-adenosyl-L-methionine = 7-[(3S)-3-amino-3-carboxypropyl]wyosine(37) in tRNA(Phe) + S-adenosyl-L-homocysteine + H(+)</text>
        <dbReference type="Rhea" id="RHEA:36635"/>
        <dbReference type="Rhea" id="RHEA-COMP:10378"/>
        <dbReference type="Rhea" id="RHEA-COMP:10379"/>
        <dbReference type="ChEBI" id="CHEBI:15378"/>
        <dbReference type="ChEBI" id="CHEBI:57856"/>
        <dbReference type="ChEBI" id="CHEBI:59789"/>
        <dbReference type="ChEBI" id="CHEBI:73543"/>
        <dbReference type="ChEBI" id="CHEBI:73550"/>
        <dbReference type="EC" id="2.1.1.282"/>
    </reaction>
</comment>
<reference evidence="10" key="1">
    <citation type="submission" date="2021-01" db="UniProtKB">
        <authorList>
            <consortium name="EnsemblPlants"/>
        </authorList>
    </citation>
    <scope>IDENTIFICATION</scope>
</reference>
<evidence type="ECO:0000256" key="7">
    <source>
        <dbReference type="ARBA" id="ARBA00049400"/>
    </source>
</evidence>
<keyword evidence="5" id="KW-0819">tRNA processing</keyword>
<evidence type="ECO:0000256" key="2">
    <source>
        <dbReference type="ARBA" id="ARBA00022603"/>
    </source>
</evidence>
<name>A0A7N0TQU4_KALFE</name>
<evidence type="ECO:0000256" key="1">
    <source>
        <dbReference type="ARBA" id="ARBA00004797"/>
    </source>
</evidence>
<protein>
    <recommendedName>
        <fullName evidence="9">SAM-dependent methyltransferase TRM5/TYW2-type domain-containing protein</fullName>
    </recommendedName>
</protein>
<evidence type="ECO:0000256" key="3">
    <source>
        <dbReference type="ARBA" id="ARBA00022679"/>
    </source>
</evidence>
<comment type="catalytic activity">
    <reaction evidence="7">
        <text>4-demethylwyosine(37) in tRNA(Phe) + S-adenosyl-L-methionine = 4-demethyl-7-[(3S)-3-amino-3-carboxypropyl]wyosine(37) in tRNA(Phe) + S-methyl-5'-thioadenosine + H(+)</text>
        <dbReference type="Rhea" id="RHEA:36355"/>
        <dbReference type="Rhea" id="RHEA-COMP:10164"/>
        <dbReference type="Rhea" id="RHEA-COMP:10378"/>
        <dbReference type="ChEBI" id="CHEBI:15378"/>
        <dbReference type="ChEBI" id="CHEBI:17509"/>
        <dbReference type="ChEBI" id="CHEBI:59789"/>
        <dbReference type="ChEBI" id="CHEBI:64315"/>
        <dbReference type="ChEBI" id="CHEBI:73550"/>
        <dbReference type="EC" id="2.5.1.114"/>
    </reaction>
</comment>
<evidence type="ECO:0000259" key="9">
    <source>
        <dbReference type="PROSITE" id="PS51684"/>
    </source>
</evidence>
<dbReference type="FunFam" id="3.40.50.150:FF:000131">
    <property type="entry name" value="tRNA wybutosine-synthesizing protein 2/3/4"/>
    <property type="match status" value="1"/>
</dbReference>
<evidence type="ECO:0000313" key="10">
    <source>
        <dbReference type="EnsemblPlants" id="Kaladp0042s0332.1.v1.1"/>
    </source>
</evidence>
<dbReference type="GO" id="GO:0031591">
    <property type="term" value="P:wybutosine biosynthetic process"/>
    <property type="evidence" value="ECO:0007669"/>
    <property type="project" value="TreeGrafter"/>
</dbReference>
<evidence type="ECO:0000256" key="8">
    <source>
        <dbReference type="SAM" id="MobiDB-lite"/>
    </source>
</evidence>
<comment type="pathway">
    <text evidence="1">tRNA modification; wybutosine-tRNA(Phe) biosynthesis.</text>
</comment>
<dbReference type="Gene3D" id="3.30.1960.10">
    <property type="entry name" value="tRNA wybutosine-synthesizing-like"/>
    <property type="match status" value="1"/>
</dbReference>
<keyword evidence="11" id="KW-1185">Reference proteome</keyword>
<evidence type="ECO:0000256" key="6">
    <source>
        <dbReference type="ARBA" id="ARBA00049202"/>
    </source>
</evidence>
<proteinExistence type="predicted"/>
<dbReference type="InterPro" id="IPR003827">
    <property type="entry name" value="tRNA_yW-synthesising"/>
</dbReference>
<dbReference type="Pfam" id="PF02676">
    <property type="entry name" value="TYW3"/>
    <property type="match status" value="1"/>
</dbReference>
<keyword evidence="3" id="KW-0808">Transferase</keyword>
<dbReference type="InterPro" id="IPR030382">
    <property type="entry name" value="MeTrfase_TRM5/TYW2"/>
</dbReference>
<dbReference type="PANTHER" id="PTHR23245">
    <property type="entry name" value="TRNA METHYLTRANSFERASE"/>
    <property type="match status" value="1"/>
</dbReference>
<dbReference type="GO" id="GO:0005737">
    <property type="term" value="C:cytoplasm"/>
    <property type="evidence" value="ECO:0007669"/>
    <property type="project" value="TreeGrafter"/>
</dbReference>
<dbReference type="SUPFAM" id="SSF111278">
    <property type="entry name" value="SSo0622-like"/>
    <property type="match status" value="1"/>
</dbReference>
<dbReference type="EnsemblPlants" id="Kaladp0042s0332.1.v1.1">
    <property type="protein sequence ID" value="Kaladp0042s0332.1.v1.1"/>
    <property type="gene ID" value="Kaladp0042s0332.v1.1"/>
</dbReference>
<feature type="region of interest" description="Disordered" evidence="8">
    <location>
        <begin position="1"/>
        <end position="24"/>
    </location>
</feature>
<evidence type="ECO:0000256" key="5">
    <source>
        <dbReference type="ARBA" id="ARBA00022694"/>
    </source>
</evidence>
<dbReference type="InterPro" id="IPR036602">
    <property type="entry name" value="tRNA_yW-synthesising-like_sf"/>
</dbReference>
<dbReference type="PANTHER" id="PTHR23245:SF25">
    <property type="entry name" value="TRNA WYBUTOSINE-SYNTHESIZING PROTEIN 2 HOMOLOG"/>
    <property type="match status" value="1"/>
</dbReference>
<dbReference type="InterPro" id="IPR056743">
    <property type="entry name" value="TRM5-TYW2-like_MTfase"/>
</dbReference>
<dbReference type="GO" id="GO:0030488">
    <property type="term" value="P:tRNA methylation"/>
    <property type="evidence" value="ECO:0007669"/>
    <property type="project" value="TreeGrafter"/>
</dbReference>
<dbReference type="GO" id="GO:0008175">
    <property type="term" value="F:tRNA methyltransferase activity"/>
    <property type="evidence" value="ECO:0007669"/>
    <property type="project" value="TreeGrafter"/>
</dbReference>